<comment type="caution">
    <text evidence="2">The sequence shown here is derived from an EMBL/GenBank/DDBJ whole genome shotgun (WGS) entry which is preliminary data.</text>
</comment>
<gene>
    <name evidence="2" type="ORF">PLEPLA_LOCUS11269</name>
</gene>
<sequence length="72" mass="8024">MKFNRRQKEEELPQPRPVNDVIVRSSGWPDRGSPRSAENPEPAPLVPVVPLEEPPLTHSTRFLSPAETSTAP</sequence>
<proteinExistence type="predicted"/>
<reference evidence="2" key="1">
    <citation type="submission" date="2020-03" db="EMBL/GenBank/DDBJ databases">
        <authorList>
            <person name="Weist P."/>
        </authorList>
    </citation>
    <scope>NUCLEOTIDE SEQUENCE</scope>
</reference>
<dbReference type="EMBL" id="CADEAL010000651">
    <property type="protein sequence ID" value="CAB1423350.1"/>
    <property type="molecule type" value="Genomic_DNA"/>
</dbReference>
<dbReference type="Proteomes" id="UP001153269">
    <property type="component" value="Unassembled WGS sequence"/>
</dbReference>
<keyword evidence="3" id="KW-1185">Reference proteome</keyword>
<protein>
    <submittedName>
        <fullName evidence="2">Uncharacterized protein</fullName>
    </submittedName>
</protein>
<accession>A0A9N7U236</accession>
<evidence type="ECO:0000313" key="2">
    <source>
        <dbReference type="EMBL" id="CAB1423350.1"/>
    </source>
</evidence>
<feature type="compositionally biased region" description="Basic and acidic residues" evidence="1">
    <location>
        <begin position="1"/>
        <end position="13"/>
    </location>
</feature>
<evidence type="ECO:0000256" key="1">
    <source>
        <dbReference type="SAM" id="MobiDB-lite"/>
    </source>
</evidence>
<evidence type="ECO:0000313" key="3">
    <source>
        <dbReference type="Proteomes" id="UP001153269"/>
    </source>
</evidence>
<name>A0A9N7U236_PLEPL</name>
<feature type="region of interest" description="Disordered" evidence="1">
    <location>
        <begin position="1"/>
        <end position="72"/>
    </location>
</feature>
<dbReference type="AlphaFoldDB" id="A0A9N7U236"/>
<organism evidence="2 3">
    <name type="scientific">Pleuronectes platessa</name>
    <name type="common">European plaice</name>
    <dbReference type="NCBI Taxonomy" id="8262"/>
    <lineage>
        <taxon>Eukaryota</taxon>
        <taxon>Metazoa</taxon>
        <taxon>Chordata</taxon>
        <taxon>Craniata</taxon>
        <taxon>Vertebrata</taxon>
        <taxon>Euteleostomi</taxon>
        <taxon>Actinopterygii</taxon>
        <taxon>Neopterygii</taxon>
        <taxon>Teleostei</taxon>
        <taxon>Neoteleostei</taxon>
        <taxon>Acanthomorphata</taxon>
        <taxon>Carangaria</taxon>
        <taxon>Pleuronectiformes</taxon>
        <taxon>Pleuronectoidei</taxon>
        <taxon>Pleuronectidae</taxon>
        <taxon>Pleuronectes</taxon>
    </lineage>
</organism>
<feature type="compositionally biased region" description="Polar residues" evidence="1">
    <location>
        <begin position="57"/>
        <end position="72"/>
    </location>
</feature>